<sequence>MLQLNAKQGIYLAALLHDIGKFWQRASRSRKVLPLEVQQVEGDICPKGKAGYATHIHALFTYAFFLNHRAIIPESFEIEGETVGIARLSARHHRKDLNGWERIIMFADHLSSGHDRRDDEEADDASVAGTSSYKYKKIPLLNVFDTVYRVRKPEERSYFPLRALSTDKVSFPARKHPLDTDLEPEYAKLWDAFEREFVMLPTESTNAFLRSLDHLLRKYTWSIPSATNSMSDVSLYDHAKTTAVIAACLFDSRLARVLPDSMDKLKAETNSRFTLLAGDFSGIQKFIYQISSKGAAKTLKGRSFYIGLVQDVIIEKILKLYGLQPAHILMKSGGRFQMLLPYDPEKLDEAIAFVGEANLELRRIFDGVLYLATGAVDFISDEFFVDGRYSDLVSEAYAKIEEDKSRRYARVIDHDFFKPQKVKGTSAEHICHVTGVDLDKSEVRELGEGADALKVSRAVKEQIELGRALKGAKYLIKTTGGKGLKPLGSFLKKDYPGDVIAYEVVSDLSQAKIKELSDANARVLEIQRFNSTDFLTHAADFGDVSQGFQFYGAAWIPENTAQDQPVEFTDIAKDGQNDLMAIVRMDVDNLGVMFRDGFAPKDDNAGKHRGSISRYSTLSSMLDWFFSAYMNTLFAEHYSNREALDTDLSVAQLRNDKPNNHILPVYAGGDDVFLITRWDLAHQTARVIYDDFKAFTNQHERLTISGGMHVVHGKYPIHKAAQNAEHDEKEAKKLPDASGKAGKDAFCMYGVPLDWKDLTLTEDLMHYLIQQQEEMKSRALLGFIRRLSADYHPNYHYGRWRWRTAYQLQRIGKSYKKEAEMADLASWLFVGSMNDRRPTRFKGLSIKPEIIHLVPLLTRWMQNLTRTTTK</sequence>
<keyword evidence="14" id="KW-1185">Reference proteome</keyword>
<dbReference type="GO" id="GO:0051607">
    <property type="term" value="P:defense response to virus"/>
    <property type="evidence" value="ECO:0007669"/>
    <property type="project" value="UniProtKB-KW"/>
</dbReference>
<dbReference type="NCBIfam" id="TIGR02578">
    <property type="entry name" value="cas_TM1811_Csm1"/>
    <property type="match status" value="1"/>
</dbReference>
<reference evidence="13 14" key="1">
    <citation type="submission" date="2018-03" db="EMBL/GenBank/DDBJ databases">
        <title>Phenotypic and genomic properties of Cyclonatronum proteinivorum gen. nov., sp. nov., a haloalkaliphilic bacteroidete from soda lakes possessing Na+-translocating rhodopsin.</title>
        <authorList>
            <person name="Toshchakov S.V."/>
            <person name="Korzhenkov A."/>
            <person name="Samarov N.I."/>
            <person name="Kublanov I.V."/>
            <person name="Muntyan M.S."/>
            <person name="Sorokin D.Y."/>
        </authorList>
    </citation>
    <scope>NUCLEOTIDE SEQUENCE [LARGE SCALE GENOMIC DNA]</scope>
    <source>
        <strain evidence="13 14">Omega</strain>
    </source>
</reference>
<dbReference type="GO" id="GO:0004519">
    <property type="term" value="F:endonuclease activity"/>
    <property type="evidence" value="ECO:0007669"/>
    <property type="project" value="UniProtKB-KW"/>
</dbReference>
<evidence type="ECO:0000256" key="3">
    <source>
        <dbReference type="ARBA" id="ARBA00022679"/>
    </source>
</evidence>
<dbReference type="KEGG" id="cprv:CYPRO_3204"/>
<comment type="similarity">
    <text evidence="1">Belongs to the CRISPR-associated Cas10/Csm1 family.</text>
</comment>
<dbReference type="OrthoDB" id="9768769at2"/>
<keyword evidence="9" id="KW-0067">ATP-binding</keyword>
<evidence type="ECO:0000313" key="14">
    <source>
        <dbReference type="Proteomes" id="UP000254808"/>
    </source>
</evidence>
<accession>A0A345UPN5</accession>
<keyword evidence="7" id="KW-0378">Hydrolase</keyword>
<evidence type="ECO:0000256" key="5">
    <source>
        <dbReference type="ARBA" id="ARBA00022741"/>
    </source>
</evidence>
<gene>
    <name evidence="13" type="ORF">CYPRO_3204</name>
</gene>
<dbReference type="GO" id="GO:0004527">
    <property type="term" value="F:exonuclease activity"/>
    <property type="evidence" value="ECO:0007669"/>
    <property type="project" value="UniProtKB-KW"/>
</dbReference>
<evidence type="ECO:0000256" key="6">
    <source>
        <dbReference type="ARBA" id="ARBA00022759"/>
    </source>
</evidence>
<protein>
    <recommendedName>
        <fullName evidence="2">CRISPR system single-strand-specific deoxyribonuclease Cas10/Csm1 (subtype III-A)</fullName>
    </recommendedName>
    <alternativeName>
        <fullName evidence="11">Cyclic oligoadenylate synthase</fullName>
    </alternativeName>
</protein>
<evidence type="ECO:0000256" key="9">
    <source>
        <dbReference type="ARBA" id="ARBA00022840"/>
    </source>
</evidence>
<dbReference type="GO" id="GO:0016740">
    <property type="term" value="F:transferase activity"/>
    <property type="evidence" value="ECO:0007669"/>
    <property type="project" value="UniProtKB-KW"/>
</dbReference>
<dbReference type="InterPro" id="IPR043128">
    <property type="entry name" value="Rev_trsase/Diguanyl_cyclase"/>
</dbReference>
<feature type="domain" description="GGDEF" evidence="12">
    <location>
        <begin position="578"/>
        <end position="751"/>
    </location>
</feature>
<keyword evidence="4" id="KW-0540">Nuclease</keyword>
<name>A0A345UPN5_9BACT</name>
<dbReference type="AlphaFoldDB" id="A0A345UPN5"/>
<evidence type="ECO:0000256" key="1">
    <source>
        <dbReference type="ARBA" id="ARBA00005700"/>
    </source>
</evidence>
<dbReference type="EMBL" id="CP027806">
    <property type="protein sequence ID" value="AXJ02437.1"/>
    <property type="molecule type" value="Genomic_DNA"/>
</dbReference>
<dbReference type="PANTHER" id="PTHR36528:SF1">
    <property type="entry name" value="CRISPR SYSTEM SINGLE-STRAND-SPECIFIC DEOXYRIBONUCLEASE CAS10_CSM1 (SUBTYPE III-A)"/>
    <property type="match status" value="1"/>
</dbReference>
<keyword evidence="3" id="KW-0808">Transferase</keyword>
<dbReference type="PANTHER" id="PTHR36528">
    <property type="entry name" value="CRISPR SYSTEM SINGLE-STRAND-SPECIFIC DEOXYRIBONUCLEASE CAS10/CSM1 (SUBTYPE III-A)"/>
    <property type="match status" value="1"/>
</dbReference>
<organism evidence="13 14">
    <name type="scientific">Cyclonatronum proteinivorum</name>
    <dbReference type="NCBI Taxonomy" id="1457365"/>
    <lineage>
        <taxon>Bacteria</taxon>
        <taxon>Pseudomonadati</taxon>
        <taxon>Balneolota</taxon>
        <taxon>Balneolia</taxon>
        <taxon>Balneolales</taxon>
        <taxon>Cyclonatronaceae</taxon>
        <taxon>Cyclonatronum</taxon>
    </lineage>
</organism>
<evidence type="ECO:0000256" key="7">
    <source>
        <dbReference type="ARBA" id="ARBA00022801"/>
    </source>
</evidence>
<dbReference type="Pfam" id="PF22335">
    <property type="entry name" value="Cas10-Cmr2_palm2"/>
    <property type="match status" value="1"/>
</dbReference>
<dbReference type="Pfam" id="PF18211">
    <property type="entry name" value="Csm1_B"/>
    <property type="match status" value="1"/>
</dbReference>
<evidence type="ECO:0000256" key="10">
    <source>
        <dbReference type="ARBA" id="ARBA00023118"/>
    </source>
</evidence>
<keyword evidence="5" id="KW-0547">Nucleotide-binding</keyword>
<dbReference type="GO" id="GO:0005524">
    <property type="term" value="F:ATP binding"/>
    <property type="evidence" value="ECO:0007669"/>
    <property type="project" value="UniProtKB-KW"/>
</dbReference>
<evidence type="ECO:0000256" key="2">
    <source>
        <dbReference type="ARBA" id="ARBA00014333"/>
    </source>
</evidence>
<dbReference type="InterPro" id="IPR052117">
    <property type="entry name" value="Cas10/Csm1_subtype-III-A"/>
</dbReference>
<keyword evidence="6" id="KW-0255">Endonuclease</keyword>
<dbReference type="InterPro" id="IPR013408">
    <property type="entry name" value="Cas10/Csm1"/>
</dbReference>
<evidence type="ECO:0000256" key="11">
    <source>
        <dbReference type="ARBA" id="ARBA00032922"/>
    </source>
</evidence>
<dbReference type="Gene3D" id="3.30.70.270">
    <property type="match status" value="1"/>
</dbReference>
<keyword evidence="10" id="KW-0051">Antiviral defense</keyword>
<evidence type="ECO:0000313" key="13">
    <source>
        <dbReference type="EMBL" id="AXJ02437.1"/>
    </source>
</evidence>
<evidence type="ECO:0000256" key="8">
    <source>
        <dbReference type="ARBA" id="ARBA00022839"/>
    </source>
</evidence>
<dbReference type="Proteomes" id="UP000254808">
    <property type="component" value="Chromosome"/>
</dbReference>
<dbReference type="InterPro" id="IPR041062">
    <property type="entry name" value="Csm1_B"/>
</dbReference>
<evidence type="ECO:0000259" key="12">
    <source>
        <dbReference type="PROSITE" id="PS50887"/>
    </source>
</evidence>
<keyword evidence="8" id="KW-0269">Exonuclease</keyword>
<dbReference type="InterPro" id="IPR000160">
    <property type="entry name" value="GGDEF_dom"/>
</dbReference>
<dbReference type="PROSITE" id="PS50887">
    <property type="entry name" value="GGDEF"/>
    <property type="match status" value="1"/>
</dbReference>
<dbReference type="InterPro" id="IPR054767">
    <property type="entry name" value="Cas10-Cmr2_palm2"/>
</dbReference>
<proteinExistence type="inferred from homology"/>
<dbReference type="RefSeq" id="WP_114985524.1">
    <property type="nucleotide sequence ID" value="NZ_CP027806.1"/>
</dbReference>
<evidence type="ECO:0000256" key="4">
    <source>
        <dbReference type="ARBA" id="ARBA00022722"/>
    </source>
</evidence>